<dbReference type="Proteomes" id="UP001642464">
    <property type="component" value="Unassembled WGS sequence"/>
</dbReference>
<proteinExistence type="predicted"/>
<organism evidence="2 3">
    <name type="scientific">Durusdinium trenchii</name>
    <dbReference type="NCBI Taxonomy" id="1381693"/>
    <lineage>
        <taxon>Eukaryota</taxon>
        <taxon>Sar</taxon>
        <taxon>Alveolata</taxon>
        <taxon>Dinophyceae</taxon>
        <taxon>Suessiales</taxon>
        <taxon>Symbiodiniaceae</taxon>
        <taxon>Durusdinium</taxon>
    </lineage>
</organism>
<evidence type="ECO:0000313" key="3">
    <source>
        <dbReference type="Proteomes" id="UP001642464"/>
    </source>
</evidence>
<reference evidence="2 3" key="1">
    <citation type="submission" date="2024-02" db="EMBL/GenBank/DDBJ databases">
        <authorList>
            <person name="Chen Y."/>
            <person name="Shah S."/>
            <person name="Dougan E. K."/>
            <person name="Thang M."/>
            <person name="Chan C."/>
        </authorList>
    </citation>
    <scope>NUCLEOTIDE SEQUENCE [LARGE SCALE GENOMIC DNA]</scope>
</reference>
<gene>
    <name evidence="2" type="ORF">SCF082_LOCUS44023</name>
</gene>
<keyword evidence="3" id="KW-1185">Reference proteome</keyword>
<feature type="compositionally biased region" description="Basic and acidic residues" evidence="1">
    <location>
        <begin position="43"/>
        <end position="96"/>
    </location>
</feature>
<dbReference type="EMBL" id="CAXAMM010040488">
    <property type="protein sequence ID" value="CAK9093579.1"/>
    <property type="molecule type" value="Genomic_DNA"/>
</dbReference>
<protein>
    <submittedName>
        <fullName evidence="2">Uncharacterized protein</fullName>
    </submittedName>
</protein>
<feature type="region of interest" description="Disordered" evidence="1">
    <location>
        <begin position="43"/>
        <end position="119"/>
    </location>
</feature>
<comment type="caution">
    <text evidence="2">The sequence shown here is derived from an EMBL/GenBank/DDBJ whole genome shotgun (WGS) entry which is preliminary data.</text>
</comment>
<accession>A0ABP0R035</accession>
<evidence type="ECO:0000313" key="2">
    <source>
        <dbReference type="EMBL" id="CAK9093579.1"/>
    </source>
</evidence>
<sequence>MGIVLKSMNETYDTLTNKQAEFMMLDGMQTGWGLNFCEGNIKDKASSKDKKSSKSKKSEKDTSKSKKDKCKSEKDKSKKSETKTEDHSASDREVQPKAKAAAKKGSRKPVIPPEETAAKQVDGEKQKFYVILIASKGDWPWIRKCYHLGVGFRNKKKCCNRGQQGEEKLTTRHFYANGWTGN</sequence>
<name>A0ABP0R035_9DINO</name>
<evidence type="ECO:0000256" key="1">
    <source>
        <dbReference type="SAM" id="MobiDB-lite"/>
    </source>
</evidence>